<dbReference type="Gene3D" id="3.30.559.10">
    <property type="entry name" value="Chloramphenicol acetyltransferase-like domain"/>
    <property type="match status" value="2"/>
</dbReference>
<protein>
    <submittedName>
        <fullName evidence="4">Uncharacterized protein</fullName>
    </submittedName>
</protein>
<sequence length="446" mass="49711">MRTEIISRKCIKPTSPTPPHLKSFKLSLLDQLSPNIHGNMTLFYSSNAANNGEGDSGILSGFSAKSQLLQTALAQTLSRFYPLTGRIRDTATIDCNDDGVVYVEARTDNYLSDILSHPDFDTLEHFLPSTDKETMELSNGSMLIVRFTLFGCGGTALSISLTHKIADIAALITILQSWTATCRALAEPDVPHLGLGASLFPPRQIPGMSASINIAAEKFTARRFVFTGAKVRELKSRVLAALTDVDIQFHPSRVEVVLALIWRCAMLASSSKTASFKRSALFQAVNLRPRMEPPVPGTAIGNFVWPFAVTVEEEKEMELHELVKKMRKGMKEFIEKKARKFNEGGGFETVMELMKERGEMLKKKKETVVYKCTSWCRFPLYEVDYGWGNPVWMSSVNKIVSNTVALMDVKDGGVEALMTLNEQEMDIFEQHQELLQYALLNPSILI</sequence>
<gene>
    <name evidence="4" type="ORF">QN277_003409</name>
</gene>
<reference evidence="4" key="1">
    <citation type="submission" date="2023-10" db="EMBL/GenBank/DDBJ databases">
        <title>Chromosome-level genome of the transformable northern wattle, Acacia crassicarpa.</title>
        <authorList>
            <person name="Massaro I."/>
            <person name="Sinha N.R."/>
            <person name="Poethig S."/>
            <person name="Leichty A.R."/>
        </authorList>
    </citation>
    <scope>NUCLEOTIDE SEQUENCE</scope>
    <source>
        <strain evidence="4">Acra3RX</strain>
        <tissue evidence="4">Leaf</tissue>
    </source>
</reference>
<keyword evidence="3" id="KW-0012">Acyltransferase</keyword>
<evidence type="ECO:0000256" key="3">
    <source>
        <dbReference type="ARBA" id="ARBA00023315"/>
    </source>
</evidence>
<dbReference type="AlphaFoldDB" id="A0AAE1J0L4"/>
<dbReference type="GO" id="GO:0016746">
    <property type="term" value="F:acyltransferase activity"/>
    <property type="evidence" value="ECO:0007669"/>
    <property type="project" value="UniProtKB-KW"/>
</dbReference>
<dbReference type="PANTHER" id="PTHR31623">
    <property type="entry name" value="F21J9.9"/>
    <property type="match status" value="1"/>
</dbReference>
<evidence type="ECO:0000313" key="4">
    <source>
        <dbReference type="EMBL" id="KAK4260267.1"/>
    </source>
</evidence>
<accession>A0AAE1J0L4</accession>
<evidence type="ECO:0000313" key="5">
    <source>
        <dbReference type="Proteomes" id="UP001293593"/>
    </source>
</evidence>
<comment type="similarity">
    <text evidence="1">Belongs to the plant acyltransferase family.</text>
</comment>
<organism evidence="4 5">
    <name type="scientific">Acacia crassicarpa</name>
    <name type="common">northern wattle</name>
    <dbReference type="NCBI Taxonomy" id="499986"/>
    <lineage>
        <taxon>Eukaryota</taxon>
        <taxon>Viridiplantae</taxon>
        <taxon>Streptophyta</taxon>
        <taxon>Embryophyta</taxon>
        <taxon>Tracheophyta</taxon>
        <taxon>Spermatophyta</taxon>
        <taxon>Magnoliopsida</taxon>
        <taxon>eudicotyledons</taxon>
        <taxon>Gunneridae</taxon>
        <taxon>Pentapetalae</taxon>
        <taxon>rosids</taxon>
        <taxon>fabids</taxon>
        <taxon>Fabales</taxon>
        <taxon>Fabaceae</taxon>
        <taxon>Caesalpinioideae</taxon>
        <taxon>mimosoid clade</taxon>
        <taxon>Acacieae</taxon>
        <taxon>Acacia</taxon>
    </lineage>
</organism>
<dbReference type="Pfam" id="PF02458">
    <property type="entry name" value="Transferase"/>
    <property type="match status" value="1"/>
</dbReference>
<proteinExistence type="inferred from homology"/>
<evidence type="ECO:0000256" key="1">
    <source>
        <dbReference type="ARBA" id="ARBA00009861"/>
    </source>
</evidence>
<keyword evidence="5" id="KW-1185">Reference proteome</keyword>
<dbReference type="EMBL" id="JAWXYG010000010">
    <property type="protein sequence ID" value="KAK4260267.1"/>
    <property type="molecule type" value="Genomic_DNA"/>
</dbReference>
<name>A0AAE1J0L4_9FABA</name>
<dbReference type="InterPro" id="IPR023213">
    <property type="entry name" value="CAT-like_dom_sf"/>
</dbReference>
<keyword evidence="2" id="KW-0808">Transferase</keyword>
<evidence type="ECO:0000256" key="2">
    <source>
        <dbReference type="ARBA" id="ARBA00022679"/>
    </source>
</evidence>
<comment type="caution">
    <text evidence="4">The sequence shown here is derived from an EMBL/GenBank/DDBJ whole genome shotgun (WGS) entry which is preliminary data.</text>
</comment>
<dbReference type="PANTHER" id="PTHR31623:SF19">
    <property type="entry name" value="VINORINE SYNTHASE-RELATED"/>
    <property type="match status" value="1"/>
</dbReference>
<dbReference type="Proteomes" id="UP001293593">
    <property type="component" value="Unassembled WGS sequence"/>
</dbReference>